<keyword evidence="7" id="KW-0808">Transferase</keyword>
<dbReference type="InterPro" id="IPR004299">
    <property type="entry name" value="MBOAT_fam"/>
</dbReference>
<comment type="similarity">
    <text evidence="5">Belongs to the membrane-bound acyltransferase family. HHAT subfamily.</text>
</comment>
<protein>
    <submittedName>
        <fullName evidence="7">Putative acyltransferase required for palmitoylation of hedgehog hh family of secreted signaling</fullName>
    </submittedName>
</protein>
<keyword evidence="7" id="KW-0012">Acyltransferase</keyword>
<evidence type="ECO:0000256" key="4">
    <source>
        <dbReference type="ARBA" id="ARBA00023136"/>
    </source>
</evidence>
<feature type="transmembrane region" description="Helical" evidence="6">
    <location>
        <begin position="462"/>
        <end position="481"/>
    </location>
</feature>
<feature type="transmembrane region" description="Helical" evidence="6">
    <location>
        <begin position="287"/>
        <end position="308"/>
    </location>
</feature>
<dbReference type="AlphaFoldDB" id="L7LXY5"/>
<dbReference type="GO" id="GO:0005783">
    <property type="term" value="C:endoplasmic reticulum"/>
    <property type="evidence" value="ECO:0007669"/>
    <property type="project" value="TreeGrafter"/>
</dbReference>
<evidence type="ECO:0000256" key="3">
    <source>
        <dbReference type="ARBA" id="ARBA00022989"/>
    </source>
</evidence>
<keyword evidence="4 6" id="KW-0472">Membrane</keyword>
<organism evidence="7">
    <name type="scientific">Rhipicephalus pulchellus</name>
    <name type="common">Yellow backed tick</name>
    <name type="synonym">Dermacentor pulchellus</name>
    <dbReference type="NCBI Taxonomy" id="72859"/>
    <lineage>
        <taxon>Eukaryota</taxon>
        <taxon>Metazoa</taxon>
        <taxon>Ecdysozoa</taxon>
        <taxon>Arthropoda</taxon>
        <taxon>Chelicerata</taxon>
        <taxon>Arachnida</taxon>
        <taxon>Acari</taxon>
        <taxon>Parasitiformes</taxon>
        <taxon>Ixodida</taxon>
        <taxon>Ixodoidea</taxon>
        <taxon>Ixodidae</taxon>
        <taxon>Rhipicephalinae</taxon>
        <taxon>Rhipicephalus</taxon>
        <taxon>Rhipicephalus</taxon>
    </lineage>
</organism>
<dbReference type="GO" id="GO:0016020">
    <property type="term" value="C:membrane"/>
    <property type="evidence" value="ECO:0007669"/>
    <property type="project" value="UniProtKB-SubCell"/>
</dbReference>
<feature type="transmembrane region" description="Helical" evidence="6">
    <location>
        <begin position="35"/>
        <end position="53"/>
    </location>
</feature>
<feature type="transmembrane region" description="Helical" evidence="6">
    <location>
        <begin position="493"/>
        <end position="512"/>
    </location>
</feature>
<dbReference type="InterPro" id="IPR051085">
    <property type="entry name" value="MB_O-acyltransferase"/>
</dbReference>
<feature type="transmembrane region" description="Helical" evidence="6">
    <location>
        <begin position="393"/>
        <end position="413"/>
    </location>
</feature>
<feature type="transmembrane region" description="Helical" evidence="6">
    <location>
        <begin position="123"/>
        <end position="143"/>
    </location>
</feature>
<keyword evidence="2 6" id="KW-0812">Transmembrane</keyword>
<dbReference type="GO" id="GO:0016409">
    <property type="term" value="F:palmitoyltransferase activity"/>
    <property type="evidence" value="ECO:0007669"/>
    <property type="project" value="TreeGrafter"/>
</dbReference>
<evidence type="ECO:0000256" key="2">
    <source>
        <dbReference type="ARBA" id="ARBA00022692"/>
    </source>
</evidence>
<feature type="transmembrane region" description="Helical" evidence="6">
    <location>
        <begin position="150"/>
        <end position="170"/>
    </location>
</feature>
<accession>L7LXY5</accession>
<dbReference type="PANTHER" id="PTHR13285:SF18">
    <property type="entry name" value="PROTEIN-CYSTEINE N-PALMITOYLTRANSFERASE RASP"/>
    <property type="match status" value="1"/>
</dbReference>
<reference evidence="7" key="1">
    <citation type="submission" date="2012-11" db="EMBL/GenBank/DDBJ databases">
        <authorList>
            <person name="Lucero-Rivera Y.E."/>
            <person name="Tovar-Ramirez D."/>
        </authorList>
    </citation>
    <scope>NUCLEOTIDE SEQUENCE</scope>
    <source>
        <tissue evidence="7">Salivary gland</tissue>
    </source>
</reference>
<reference evidence="7" key="2">
    <citation type="journal article" date="2015" name="J. Proteomics">
        <title>Sexual differences in the sialomes of the zebra tick, Rhipicephalus pulchellus.</title>
        <authorList>
            <person name="Tan A.W."/>
            <person name="Francischetti I.M."/>
            <person name="Slovak M."/>
            <person name="Kini R.M."/>
            <person name="Ribeiro J.M."/>
        </authorList>
    </citation>
    <scope>NUCLEOTIDE SEQUENCE</scope>
    <source>
        <tissue evidence="7">Salivary gland</tissue>
    </source>
</reference>
<evidence type="ECO:0000256" key="6">
    <source>
        <dbReference type="SAM" id="Phobius"/>
    </source>
</evidence>
<proteinExistence type="evidence at transcript level"/>
<feature type="transmembrane region" description="Helical" evidence="6">
    <location>
        <begin position="419"/>
        <end position="441"/>
    </location>
</feature>
<dbReference type="PANTHER" id="PTHR13285">
    <property type="entry name" value="ACYLTRANSFERASE"/>
    <property type="match status" value="1"/>
</dbReference>
<evidence type="ECO:0000256" key="1">
    <source>
        <dbReference type="ARBA" id="ARBA00004141"/>
    </source>
</evidence>
<evidence type="ECO:0000313" key="7">
    <source>
        <dbReference type="EMBL" id="JAA56946.1"/>
    </source>
</evidence>
<sequence>MVDVKKETYHAAGNGHHIMGDDDQRVRWRWTPGRVYHWVLAFGAFAYALGKFATNEESDFLLDHMRSSFNDSPFGLKQRQDNQNWEWQTTKYVMATAWKWYLLHPVLARVTAHVAPSLVPVFYAAYSSLFVIFTFGWEVALLFLAQHAAFYVTASLGSTALCYVVATMIHCQKFLSPFDAFAYMYPRYGVMVYRAAYVSFHWNILRGLSFTVDVVQAERRKNTGDNQRRWPSYWKTLGYMLYLPMLYLGPPQKYDDFISQAEGPKPSCTMREIAVTIVKLLRNGTHYLLMELMAHFFYSSAMSNWAWMADRLDYASLAGYALALEFHYYVSYLFHYGFPGSLASVEGITVPATAPCIARLHRTSRFWRYFDRGMHLWIRRYIYEPVMSETRTAFRLILGTAVAFSFTCTWHSLYKHQAVWCALSVLGIALEVITIEARKWTPVKNFEKRYLATPERMRTAKALLGSPHFLLTICACLFHLANFDVCVNICSRILTGFPFPLVPILVVMYSLCHVSMDVAEWEEASAMAKKKQASS</sequence>
<name>L7LXY5_RHIPC</name>
<dbReference type="Pfam" id="PF03062">
    <property type="entry name" value="MBOAT"/>
    <property type="match status" value="1"/>
</dbReference>
<evidence type="ECO:0000256" key="5">
    <source>
        <dbReference type="ARBA" id="ARBA00038268"/>
    </source>
</evidence>
<keyword evidence="3 6" id="KW-1133">Transmembrane helix</keyword>
<feature type="transmembrane region" description="Helical" evidence="6">
    <location>
        <begin position="190"/>
        <end position="212"/>
    </location>
</feature>
<comment type="subcellular location">
    <subcellularLocation>
        <location evidence="1">Membrane</location>
        <topology evidence="1">Multi-pass membrane protein</topology>
    </subcellularLocation>
</comment>
<dbReference type="EMBL" id="GACK01008088">
    <property type="protein sequence ID" value="JAA56946.1"/>
    <property type="molecule type" value="mRNA"/>
</dbReference>